<name>A0A0A8YLN4_ARUDO</name>
<reference evidence="1" key="2">
    <citation type="journal article" date="2015" name="Data Brief">
        <title>Shoot transcriptome of the giant reed, Arundo donax.</title>
        <authorList>
            <person name="Barrero R.A."/>
            <person name="Guerrero F.D."/>
            <person name="Moolhuijzen P."/>
            <person name="Goolsby J.A."/>
            <person name="Tidwell J."/>
            <person name="Bellgard S.E."/>
            <person name="Bellgard M.I."/>
        </authorList>
    </citation>
    <scope>NUCLEOTIDE SEQUENCE</scope>
    <source>
        <tissue evidence="1">Shoot tissue taken approximately 20 cm above the soil surface</tissue>
    </source>
</reference>
<sequence length="43" mass="4817">MSTRQCNKRNLLTHIVQLNSKPLKLFPEGAAILPHSNTTVQLC</sequence>
<proteinExistence type="predicted"/>
<dbReference type="AlphaFoldDB" id="A0A0A8YLN4"/>
<evidence type="ECO:0000313" key="1">
    <source>
        <dbReference type="EMBL" id="JAD27104.1"/>
    </source>
</evidence>
<reference evidence="1" key="1">
    <citation type="submission" date="2014-09" db="EMBL/GenBank/DDBJ databases">
        <authorList>
            <person name="Magalhaes I.L.F."/>
            <person name="Oliveira U."/>
            <person name="Santos F.R."/>
            <person name="Vidigal T.H.D.A."/>
            <person name="Brescovit A.D."/>
            <person name="Santos A.J."/>
        </authorList>
    </citation>
    <scope>NUCLEOTIDE SEQUENCE</scope>
    <source>
        <tissue evidence="1">Shoot tissue taken approximately 20 cm above the soil surface</tissue>
    </source>
</reference>
<protein>
    <submittedName>
        <fullName evidence="1">Uncharacterized protein</fullName>
    </submittedName>
</protein>
<dbReference type="EMBL" id="GBRH01270791">
    <property type="protein sequence ID" value="JAD27104.1"/>
    <property type="molecule type" value="Transcribed_RNA"/>
</dbReference>
<accession>A0A0A8YLN4</accession>
<organism evidence="1">
    <name type="scientific">Arundo donax</name>
    <name type="common">Giant reed</name>
    <name type="synonym">Donax arundinaceus</name>
    <dbReference type="NCBI Taxonomy" id="35708"/>
    <lineage>
        <taxon>Eukaryota</taxon>
        <taxon>Viridiplantae</taxon>
        <taxon>Streptophyta</taxon>
        <taxon>Embryophyta</taxon>
        <taxon>Tracheophyta</taxon>
        <taxon>Spermatophyta</taxon>
        <taxon>Magnoliopsida</taxon>
        <taxon>Liliopsida</taxon>
        <taxon>Poales</taxon>
        <taxon>Poaceae</taxon>
        <taxon>PACMAD clade</taxon>
        <taxon>Arundinoideae</taxon>
        <taxon>Arundineae</taxon>
        <taxon>Arundo</taxon>
    </lineage>
</organism>